<dbReference type="PROSITE" id="PS50181">
    <property type="entry name" value="FBOX"/>
    <property type="match status" value="1"/>
</dbReference>
<keyword evidence="3" id="KW-1185">Reference proteome</keyword>
<dbReference type="Gene3D" id="3.80.10.10">
    <property type="entry name" value="Ribonuclease Inhibitor"/>
    <property type="match status" value="1"/>
</dbReference>
<dbReference type="EnsemblPlants" id="OB07G12930.1">
    <property type="protein sequence ID" value="OB07G12930.1"/>
    <property type="gene ID" value="OB07G12930"/>
</dbReference>
<reference evidence="2" key="2">
    <citation type="submission" date="2013-04" db="UniProtKB">
        <authorList>
            <consortium name="EnsemblPlants"/>
        </authorList>
    </citation>
    <scope>IDENTIFICATION</scope>
</reference>
<dbReference type="PANTHER" id="PTHR34145:SF61">
    <property type="entry name" value="OS07G0161500 PROTEIN"/>
    <property type="match status" value="1"/>
</dbReference>
<dbReference type="InterPro" id="IPR001810">
    <property type="entry name" value="F-box_dom"/>
</dbReference>
<evidence type="ECO:0000259" key="1">
    <source>
        <dbReference type="PROSITE" id="PS50181"/>
    </source>
</evidence>
<dbReference type="InterPro" id="IPR053772">
    <property type="entry name" value="At1g61320/At1g61330-like"/>
</dbReference>
<reference evidence="2" key="1">
    <citation type="journal article" date="2013" name="Nat. Commun.">
        <title>Whole-genome sequencing of Oryza brachyantha reveals mechanisms underlying Oryza genome evolution.</title>
        <authorList>
            <person name="Chen J."/>
            <person name="Huang Q."/>
            <person name="Gao D."/>
            <person name="Wang J."/>
            <person name="Lang Y."/>
            <person name="Liu T."/>
            <person name="Li B."/>
            <person name="Bai Z."/>
            <person name="Luis Goicoechea J."/>
            <person name="Liang C."/>
            <person name="Chen C."/>
            <person name="Zhang W."/>
            <person name="Sun S."/>
            <person name="Liao Y."/>
            <person name="Zhang X."/>
            <person name="Yang L."/>
            <person name="Song C."/>
            <person name="Wang M."/>
            <person name="Shi J."/>
            <person name="Liu G."/>
            <person name="Liu J."/>
            <person name="Zhou H."/>
            <person name="Zhou W."/>
            <person name="Yu Q."/>
            <person name="An N."/>
            <person name="Chen Y."/>
            <person name="Cai Q."/>
            <person name="Wang B."/>
            <person name="Liu B."/>
            <person name="Min J."/>
            <person name="Huang Y."/>
            <person name="Wu H."/>
            <person name="Li Z."/>
            <person name="Zhang Y."/>
            <person name="Yin Y."/>
            <person name="Song W."/>
            <person name="Jiang J."/>
            <person name="Jackson S.A."/>
            <person name="Wing R.A."/>
            <person name="Wang J."/>
            <person name="Chen M."/>
        </authorList>
    </citation>
    <scope>NUCLEOTIDE SEQUENCE [LARGE SCALE GENOMIC DNA]</scope>
    <source>
        <strain evidence="2">cv. IRGC 101232</strain>
    </source>
</reference>
<dbReference type="PANTHER" id="PTHR34145">
    <property type="entry name" value="OS02G0105600 PROTEIN"/>
    <property type="match status" value="1"/>
</dbReference>
<sequence>MAKRKMTTSRRQQIHEATAAKRKKLGLRLNDLPMDILESFLSRLPIKDAVRTKALSCLWKHTSLCHKNLLFSSRTMMSQRSYTAYGTKSITAEEFVTRVNAVLQQHRGGGVEKFEVYFELENEYAEQIESWINFVISSRTKQLILDFSPTRSIKAPYSFPFRLFDATNGSHLQFLEVCSVSLKPPADFKGLVNLKRLHLVVVDITDEHIHLLLSNCNVLEFLGIYDCDNLTRLRTCHPSNQLKHLVVKKCYYLKEIELNYGLTTLEYGGELIPLSSPGKLLLTNICIDVRDICGAIEYLFTNLPSTLPHLKVLTLKCHEFERYILPDNPLKFIYLRHMRLELIFHGLWEKKTDALDFACLLEAAPLLENLELHMWMNCVHLRYRKNHGVLRSLPPCTHTNLKLVNITGFYGQKDQLELVLHILRNSVSLEVMRIDPKPYIAVGQPMMQPYEEFYFVDGSKVAMKYIRKADHRNIVNVLEVSRKDVENVSARRLIDPI</sequence>
<dbReference type="InterPro" id="IPR036047">
    <property type="entry name" value="F-box-like_dom_sf"/>
</dbReference>
<organism evidence="2">
    <name type="scientific">Oryza brachyantha</name>
    <name type="common">malo sina</name>
    <dbReference type="NCBI Taxonomy" id="4533"/>
    <lineage>
        <taxon>Eukaryota</taxon>
        <taxon>Viridiplantae</taxon>
        <taxon>Streptophyta</taxon>
        <taxon>Embryophyta</taxon>
        <taxon>Tracheophyta</taxon>
        <taxon>Spermatophyta</taxon>
        <taxon>Magnoliopsida</taxon>
        <taxon>Liliopsida</taxon>
        <taxon>Poales</taxon>
        <taxon>Poaceae</taxon>
        <taxon>BOP clade</taxon>
        <taxon>Oryzoideae</taxon>
        <taxon>Oryzeae</taxon>
        <taxon>Oryzinae</taxon>
        <taxon>Oryza</taxon>
    </lineage>
</organism>
<dbReference type="AlphaFoldDB" id="J3MIR1"/>
<dbReference type="OMA" id="LRLEITF"/>
<dbReference type="Proteomes" id="UP000006038">
    <property type="component" value="Chromosome 7"/>
</dbReference>
<dbReference type="Pfam" id="PF23622">
    <property type="entry name" value="LRR_At1g61320_AtMIF1"/>
    <property type="match status" value="1"/>
</dbReference>
<dbReference type="HOGENOM" id="CLU_010721_3_5_1"/>
<dbReference type="Gramene" id="OB07G12930.1">
    <property type="protein sequence ID" value="OB07G12930.1"/>
    <property type="gene ID" value="OB07G12930"/>
</dbReference>
<accession>J3MIR1</accession>
<dbReference type="InterPro" id="IPR055357">
    <property type="entry name" value="LRR_At1g61320_AtMIF1"/>
</dbReference>
<protein>
    <recommendedName>
        <fullName evidence="1">F-box domain-containing protein</fullName>
    </recommendedName>
</protein>
<dbReference type="eggNOG" id="ENOG502RYMX">
    <property type="taxonomic scope" value="Eukaryota"/>
</dbReference>
<evidence type="ECO:0000313" key="2">
    <source>
        <dbReference type="EnsemblPlants" id="OB07G12930.1"/>
    </source>
</evidence>
<dbReference type="InterPro" id="IPR032675">
    <property type="entry name" value="LRR_dom_sf"/>
</dbReference>
<feature type="domain" description="F-box" evidence="1">
    <location>
        <begin position="26"/>
        <end position="74"/>
    </location>
</feature>
<name>J3MIR1_ORYBR</name>
<dbReference type="SUPFAM" id="SSF81383">
    <property type="entry name" value="F-box domain"/>
    <property type="match status" value="1"/>
</dbReference>
<proteinExistence type="predicted"/>
<evidence type="ECO:0000313" key="3">
    <source>
        <dbReference type="Proteomes" id="UP000006038"/>
    </source>
</evidence>
<dbReference type="STRING" id="4533.J3MIR1"/>
<dbReference type="SUPFAM" id="SSF52058">
    <property type="entry name" value="L domain-like"/>
    <property type="match status" value="1"/>
</dbReference>